<dbReference type="Proteomes" id="UP000567885">
    <property type="component" value="Unassembled WGS sequence"/>
</dbReference>
<dbReference type="AlphaFoldDB" id="A0A8H5TFP2"/>
<dbReference type="OrthoDB" id="5096448at2759"/>
<gene>
    <name evidence="3" type="ORF">FHETE_4156</name>
</gene>
<evidence type="ECO:0000259" key="2">
    <source>
        <dbReference type="Pfam" id="PF13086"/>
    </source>
</evidence>
<keyword evidence="4" id="KW-1185">Reference proteome</keyword>
<dbReference type="GO" id="GO:0004386">
    <property type="term" value="F:helicase activity"/>
    <property type="evidence" value="ECO:0007669"/>
    <property type="project" value="InterPro"/>
</dbReference>
<dbReference type="InterPro" id="IPR041677">
    <property type="entry name" value="DNA2/NAM7_AAA_11"/>
</dbReference>
<reference evidence="3 4" key="1">
    <citation type="submission" date="2020-05" db="EMBL/GenBank/DDBJ databases">
        <title>Identification and distribution of gene clusters putatively required for synthesis of sphingolipid metabolism inhibitors in phylogenetically diverse species of the filamentous fungus Fusarium.</title>
        <authorList>
            <person name="Kim H.-S."/>
            <person name="Busman M."/>
            <person name="Brown D.W."/>
            <person name="Divon H."/>
            <person name="Uhlig S."/>
            <person name="Proctor R.H."/>
        </authorList>
    </citation>
    <scope>NUCLEOTIDE SEQUENCE [LARGE SCALE GENOMIC DNA]</scope>
    <source>
        <strain evidence="3 4">NRRL 20693</strain>
    </source>
</reference>
<evidence type="ECO:0000313" key="3">
    <source>
        <dbReference type="EMBL" id="KAF5671349.1"/>
    </source>
</evidence>
<accession>A0A8H5TFP2</accession>
<evidence type="ECO:0000256" key="1">
    <source>
        <dbReference type="SAM" id="MobiDB-lite"/>
    </source>
</evidence>
<dbReference type="InterPro" id="IPR027417">
    <property type="entry name" value="P-loop_NTPase"/>
</dbReference>
<protein>
    <recommendedName>
        <fullName evidence="2">DNA2/NAM7 helicase helicase domain-containing protein</fullName>
    </recommendedName>
</protein>
<feature type="compositionally biased region" description="Polar residues" evidence="1">
    <location>
        <begin position="1"/>
        <end position="10"/>
    </location>
</feature>
<proteinExistence type="predicted"/>
<comment type="caution">
    <text evidence="3">The sequence shown here is derived from an EMBL/GenBank/DDBJ whole genome shotgun (WGS) entry which is preliminary data.</text>
</comment>
<feature type="region of interest" description="Disordered" evidence="1">
    <location>
        <begin position="1"/>
        <end position="41"/>
    </location>
</feature>
<feature type="compositionally biased region" description="Basic and acidic residues" evidence="1">
    <location>
        <begin position="11"/>
        <end position="24"/>
    </location>
</feature>
<dbReference type="Gene3D" id="3.40.50.300">
    <property type="entry name" value="P-loop containing nucleotide triphosphate hydrolases"/>
    <property type="match status" value="1"/>
</dbReference>
<evidence type="ECO:0000313" key="4">
    <source>
        <dbReference type="Proteomes" id="UP000567885"/>
    </source>
</evidence>
<dbReference type="EMBL" id="JAAGWQ010000068">
    <property type="protein sequence ID" value="KAF5671349.1"/>
    <property type="molecule type" value="Genomic_DNA"/>
</dbReference>
<feature type="domain" description="DNA2/NAM7 helicase helicase" evidence="2">
    <location>
        <begin position="61"/>
        <end position="275"/>
    </location>
</feature>
<dbReference type="Pfam" id="PF13086">
    <property type="entry name" value="AAA_11"/>
    <property type="match status" value="1"/>
</dbReference>
<organism evidence="3 4">
    <name type="scientific">Fusarium heterosporum</name>
    <dbReference type="NCBI Taxonomy" id="42747"/>
    <lineage>
        <taxon>Eukaryota</taxon>
        <taxon>Fungi</taxon>
        <taxon>Dikarya</taxon>
        <taxon>Ascomycota</taxon>
        <taxon>Pezizomycotina</taxon>
        <taxon>Sordariomycetes</taxon>
        <taxon>Hypocreomycetidae</taxon>
        <taxon>Hypocreales</taxon>
        <taxon>Nectriaceae</taxon>
        <taxon>Fusarium</taxon>
        <taxon>Fusarium heterosporum species complex</taxon>
    </lineage>
</organism>
<name>A0A8H5TFP2_FUSHE</name>
<sequence>MQFQADTQFANDHDFAGDNTRRSTDTTAPATGDGLNDPTGNEEVFVVPPFFLTKKANDTTVKTTARNARVAWTASRNKLIDDAVQRAIRECPGKRVVRVQPWSVEMRNLKRVGEDVESTPTDTSTHANADLGLLTLVEHHDKQRQIAFSSKSPTQVHGSLSEYARSKAIDDPDTWVRVHAAWNQKLMDPECYELNRPHHQEAFRTLMSAAIADVDIACETPVALLDFANHDSWTPDAIVFDEAARATETSTLMLASRWQEALALYIGNTKQFQPMALATDQEDFVSVFAQQRAVSLFQRMESTGRLTCVMK</sequence>